<organism evidence="2 3">
    <name type="scientific">Gordonia crocea</name>
    <dbReference type="NCBI Taxonomy" id="589162"/>
    <lineage>
        <taxon>Bacteria</taxon>
        <taxon>Bacillati</taxon>
        <taxon>Actinomycetota</taxon>
        <taxon>Actinomycetes</taxon>
        <taxon>Mycobacteriales</taxon>
        <taxon>Gordoniaceae</taxon>
        <taxon>Gordonia</taxon>
    </lineage>
</organism>
<dbReference type="EMBL" id="BJOU01000001">
    <property type="protein sequence ID" value="GED97573.1"/>
    <property type="molecule type" value="Genomic_DNA"/>
</dbReference>
<name>A0A7I9UX96_9ACTN</name>
<reference evidence="3" key="1">
    <citation type="submission" date="2019-06" db="EMBL/GenBank/DDBJ databases">
        <title>Gordonia isolated from sludge of a wastewater treatment plant.</title>
        <authorList>
            <person name="Tamura T."/>
            <person name="Aoyama K."/>
            <person name="Kang Y."/>
            <person name="Saito S."/>
            <person name="Akiyama N."/>
            <person name="Yazawa K."/>
            <person name="Gonoi T."/>
            <person name="Mikami Y."/>
        </authorList>
    </citation>
    <scope>NUCLEOTIDE SEQUENCE [LARGE SCALE GENOMIC DNA]</scope>
    <source>
        <strain evidence="3">NBRC 107697</strain>
    </source>
</reference>
<feature type="transmembrane region" description="Helical" evidence="1">
    <location>
        <begin position="91"/>
        <end position="112"/>
    </location>
</feature>
<dbReference type="InterPro" id="IPR025327">
    <property type="entry name" value="DUF4233"/>
</dbReference>
<keyword evidence="1" id="KW-0472">Membrane</keyword>
<feature type="transmembrane region" description="Helical" evidence="1">
    <location>
        <begin position="53"/>
        <end position="71"/>
    </location>
</feature>
<dbReference type="RefSeq" id="WP_161926878.1">
    <property type="nucleotide sequence ID" value="NZ_BJOU01000001.1"/>
</dbReference>
<comment type="caution">
    <text evidence="2">The sequence shown here is derived from an EMBL/GenBank/DDBJ whole genome shotgun (WGS) entry which is preliminary data.</text>
</comment>
<dbReference type="OrthoDB" id="4773077at2"/>
<evidence type="ECO:0008006" key="4">
    <source>
        <dbReference type="Google" id="ProtNLM"/>
    </source>
</evidence>
<proteinExistence type="predicted"/>
<keyword evidence="1" id="KW-0812">Transmembrane</keyword>
<keyword evidence="1" id="KW-1133">Transmembrane helix</keyword>
<evidence type="ECO:0000313" key="2">
    <source>
        <dbReference type="EMBL" id="GED97573.1"/>
    </source>
</evidence>
<dbReference type="Pfam" id="PF14017">
    <property type="entry name" value="DUF4233"/>
    <property type="match status" value="1"/>
</dbReference>
<keyword evidence="3" id="KW-1185">Reference proteome</keyword>
<feature type="transmembrane region" description="Helical" evidence="1">
    <location>
        <begin position="20"/>
        <end position="41"/>
    </location>
</feature>
<gene>
    <name evidence="2" type="ORF">nbrc107697_16120</name>
</gene>
<accession>A0A7I9UX96</accession>
<sequence>MSTPTTRYTPPTNDPWKGFRGVMSGVLILQAIVVGLAFPVVAKIAGGLTAFSITYLTVLVLALVLACGMQSRPWALQLNCALTLLTIVGGVFHWSIAAIGLVFALVWAYIIYIKRDVEQRIAHGQLPGQEPIED</sequence>
<protein>
    <recommendedName>
        <fullName evidence="4">DUF4233 domain-containing protein</fullName>
    </recommendedName>
</protein>
<evidence type="ECO:0000313" key="3">
    <source>
        <dbReference type="Proteomes" id="UP000444980"/>
    </source>
</evidence>
<dbReference type="AlphaFoldDB" id="A0A7I9UX96"/>
<evidence type="ECO:0000256" key="1">
    <source>
        <dbReference type="SAM" id="Phobius"/>
    </source>
</evidence>
<dbReference type="Proteomes" id="UP000444980">
    <property type="component" value="Unassembled WGS sequence"/>
</dbReference>